<name>A0A914KR66_MELIC</name>
<proteinExistence type="predicted"/>
<feature type="transmembrane region" description="Helical" evidence="1">
    <location>
        <begin position="70"/>
        <end position="92"/>
    </location>
</feature>
<keyword evidence="3" id="KW-1185">Reference proteome</keyword>
<accession>A0A914KR66</accession>
<feature type="signal peptide" evidence="2">
    <location>
        <begin position="1"/>
        <end position="17"/>
    </location>
</feature>
<dbReference type="WBParaSite" id="Minc3s00062g03179">
    <property type="protein sequence ID" value="Minc3s00062g03179"/>
    <property type="gene ID" value="Minc3s00062g03179"/>
</dbReference>
<dbReference type="AlphaFoldDB" id="A0A914KR66"/>
<evidence type="ECO:0000313" key="3">
    <source>
        <dbReference type="Proteomes" id="UP000887563"/>
    </source>
</evidence>
<feature type="chain" id="PRO_5037918804" evidence="2">
    <location>
        <begin position="18"/>
        <end position="132"/>
    </location>
</feature>
<keyword evidence="1" id="KW-1133">Transmembrane helix</keyword>
<protein>
    <submittedName>
        <fullName evidence="4">Candidate secreted effector</fullName>
    </submittedName>
</protein>
<keyword evidence="1" id="KW-0812">Transmembrane</keyword>
<dbReference type="Proteomes" id="UP000887563">
    <property type="component" value="Unplaced"/>
</dbReference>
<evidence type="ECO:0000256" key="1">
    <source>
        <dbReference type="SAM" id="Phobius"/>
    </source>
</evidence>
<evidence type="ECO:0000256" key="2">
    <source>
        <dbReference type="SAM" id="SignalP"/>
    </source>
</evidence>
<sequence length="132" mass="14887">MLKIILFFCLILLCVCAEEPAGKFVGWQVSELDGHCTNCSSGVCMHPIGFFEPVLCFTPDSYDSPTSTTILLVLLLLLQFLFSGAMLALLWVTRRQRLVVRAPVIPPSLVQARRIFGQFPQREEFDEISLHQ</sequence>
<keyword evidence="2" id="KW-0732">Signal</keyword>
<organism evidence="3 4">
    <name type="scientific">Meloidogyne incognita</name>
    <name type="common">Southern root-knot nematode worm</name>
    <name type="synonym">Oxyuris incognita</name>
    <dbReference type="NCBI Taxonomy" id="6306"/>
    <lineage>
        <taxon>Eukaryota</taxon>
        <taxon>Metazoa</taxon>
        <taxon>Ecdysozoa</taxon>
        <taxon>Nematoda</taxon>
        <taxon>Chromadorea</taxon>
        <taxon>Rhabditida</taxon>
        <taxon>Tylenchina</taxon>
        <taxon>Tylenchomorpha</taxon>
        <taxon>Tylenchoidea</taxon>
        <taxon>Meloidogynidae</taxon>
        <taxon>Meloidogyninae</taxon>
        <taxon>Meloidogyne</taxon>
        <taxon>Meloidogyne incognita group</taxon>
    </lineage>
</organism>
<reference evidence="4" key="1">
    <citation type="submission" date="2022-11" db="UniProtKB">
        <authorList>
            <consortium name="WormBaseParasite"/>
        </authorList>
    </citation>
    <scope>IDENTIFICATION</scope>
</reference>
<evidence type="ECO:0000313" key="4">
    <source>
        <dbReference type="WBParaSite" id="Minc3s00062g03179"/>
    </source>
</evidence>
<keyword evidence="1" id="KW-0472">Membrane</keyword>